<dbReference type="Proteomes" id="UP000800036">
    <property type="component" value="Unassembled WGS sequence"/>
</dbReference>
<evidence type="ECO:0000256" key="1">
    <source>
        <dbReference type="SAM" id="SignalP"/>
    </source>
</evidence>
<evidence type="ECO:0000313" key="3">
    <source>
        <dbReference type="Proteomes" id="UP000800036"/>
    </source>
</evidence>
<evidence type="ECO:0000313" key="2">
    <source>
        <dbReference type="EMBL" id="KAF1973188.1"/>
    </source>
</evidence>
<keyword evidence="3" id="KW-1185">Reference proteome</keyword>
<dbReference type="EMBL" id="ML976682">
    <property type="protein sequence ID" value="KAF1973188.1"/>
    <property type="molecule type" value="Genomic_DNA"/>
</dbReference>
<keyword evidence="1" id="KW-0732">Signal</keyword>
<organism evidence="2 3">
    <name type="scientific">Bimuria novae-zelandiae CBS 107.79</name>
    <dbReference type="NCBI Taxonomy" id="1447943"/>
    <lineage>
        <taxon>Eukaryota</taxon>
        <taxon>Fungi</taxon>
        <taxon>Dikarya</taxon>
        <taxon>Ascomycota</taxon>
        <taxon>Pezizomycotina</taxon>
        <taxon>Dothideomycetes</taxon>
        <taxon>Pleosporomycetidae</taxon>
        <taxon>Pleosporales</taxon>
        <taxon>Massarineae</taxon>
        <taxon>Didymosphaeriaceae</taxon>
        <taxon>Bimuria</taxon>
    </lineage>
</organism>
<feature type="signal peptide" evidence="1">
    <location>
        <begin position="1"/>
        <end position="17"/>
    </location>
</feature>
<reference evidence="2" key="1">
    <citation type="journal article" date="2020" name="Stud. Mycol.">
        <title>101 Dothideomycetes genomes: a test case for predicting lifestyles and emergence of pathogens.</title>
        <authorList>
            <person name="Haridas S."/>
            <person name="Albert R."/>
            <person name="Binder M."/>
            <person name="Bloem J."/>
            <person name="Labutti K."/>
            <person name="Salamov A."/>
            <person name="Andreopoulos B."/>
            <person name="Baker S."/>
            <person name="Barry K."/>
            <person name="Bills G."/>
            <person name="Bluhm B."/>
            <person name="Cannon C."/>
            <person name="Castanera R."/>
            <person name="Culley D."/>
            <person name="Daum C."/>
            <person name="Ezra D."/>
            <person name="Gonzalez J."/>
            <person name="Henrissat B."/>
            <person name="Kuo A."/>
            <person name="Liang C."/>
            <person name="Lipzen A."/>
            <person name="Lutzoni F."/>
            <person name="Magnuson J."/>
            <person name="Mondo S."/>
            <person name="Nolan M."/>
            <person name="Ohm R."/>
            <person name="Pangilinan J."/>
            <person name="Park H.-J."/>
            <person name="Ramirez L."/>
            <person name="Alfaro M."/>
            <person name="Sun H."/>
            <person name="Tritt A."/>
            <person name="Yoshinaga Y."/>
            <person name="Zwiers L.-H."/>
            <person name="Turgeon B."/>
            <person name="Goodwin S."/>
            <person name="Spatafora J."/>
            <person name="Crous P."/>
            <person name="Grigoriev I."/>
        </authorList>
    </citation>
    <scope>NUCLEOTIDE SEQUENCE</scope>
    <source>
        <strain evidence="2">CBS 107.79</strain>
    </source>
</reference>
<name>A0A6A5V8L4_9PLEO</name>
<proteinExistence type="predicted"/>
<dbReference type="AlphaFoldDB" id="A0A6A5V8L4"/>
<gene>
    <name evidence="2" type="ORF">BU23DRAFT_554472</name>
</gene>
<feature type="chain" id="PRO_5025438359" evidence="1">
    <location>
        <begin position="18"/>
        <end position="113"/>
    </location>
</feature>
<sequence>MSLKLVSILATIAAVKASPIFYPSNGATATISASYIGDGATATISASSVSGGATATIPASSVGDGATATIPASSVGYTGYPSYSGYLSPSAAPDSAEVRYRFTKGGNIVVEKE</sequence>
<accession>A0A6A5V8L4</accession>
<protein>
    <submittedName>
        <fullName evidence="2">Uncharacterized protein</fullName>
    </submittedName>
</protein>